<dbReference type="EMBL" id="NXGX01000005">
    <property type="protein sequence ID" value="PKR57879.1"/>
    <property type="molecule type" value="Genomic_DNA"/>
</dbReference>
<dbReference type="InterPro" id="IPR029063">
    <property type="entry name" value="SAM-dependent_MTases_sf"/>
</dbReference>
<evidence type="ECO:0000313" key="2">
    <source>
        <dbReference type="Proteomes" id="UP000233332"/>
    </source>
</evidence>
<dbReference type="RefSeq" id="WP_101303082.1">
    <property type="nucleotide sequence ID" value="NZ_NXGX01000005.1"/>
</dbReference>
<accession>A0A2N3L4V8</accession>
<protein>
    <submittedName>
        <fullName evidence="1">Trans-aconitate methyltransferase</fullName>
    </submittedName>
</protein>
<dbReference type="Gene3D" id="3.40.50.150">
    <property type="entry name" value="Vaccinia Virus protein VP39"/>
    <property type="match status" value="1"/>
</dbReference>
<dbReference type="CDD" id="cd02440">
    <property type="entry name" value="AdoMet_MTases"/>
    <property type="match status" value="1"/>
</dbReference>
<dbReference type="GO" id="GO:0030798">
    <property type="term" value="F:trans-aconitate 2-methyltransferase activity"/>
    <property type="evidence" value="ECO:0007669"/>
    <property type="project" value="InterPro"/>
</dbReference>
<dbReference type="GO" id="GO:0032259">
    <property type="term" value="P:methylation"/>
    <property type="evidence" value="ECO:0007669"/>
    <property type="project" value="UniProtKB-KW"/>
</dbReference>
<dbReference type="Pfam" id="PF13489">
    <property type="entry name" value="Methyltransf_23"/>
    <property type="match status" value="1"/>
</dbReference>
<keyword evidence="1" id="KW-0489">Methyltransferase</keyword>
<keyword evidence="2" id="KW-1185">Reference proteome</keyword>
<dbReference type="AlphaFoldDB" id="A0A2N3L4V8"/>
<dbReference type="Gene3D" id="1.10.150.290">
    <property type="entry name" value="S-adenosyl-L-methionine-dependent methyltransferases"/>
    <property type="match status" value="1"/>
</dbReference>
<reference evidence="1 2" key="1">
    <citation type="submission" date="2017-09" db="EMBL/GenBank/DDBJ databases">
        <title>Biodiversity and function of Thalassospira species in the particle-attached aromatic-hydrocarbon-degrading consortia from the surface seawater of the China South Sea.</title>
        <authorList>
            <person name="Dong C."/>
            <person name="Lai Q."/>
            <person name="Shao Z."/>
        </authorList>
    </citation>
    <scope>NUCLEOTIDE SEQUENCE [LARGE SCALE GENOMIC DNA]</scope>
    <source>
        <strain evidence="1 2">139Z-12</strain>
    </source>
</reference>
<name>A0A2N3L4V8_9PROT</name>
<comment type="caution">
    <text evidence="1">The sequence shown here is derived from an EMBL/GenBank/DDBJ whole genome shotgun (WGS) entry which is preliminary data.</text>
</comment>
<dbReference type="InterPro" id="IPR023149">
    <property type="entry name" value="Trans_acon_MeTrfase_C"/>
</dbReference>
<dbReference type="Proteomes" id="UP000233332">
    <property type="component" value="Unassembled WGS sequence"/>
</dbReference>
<proteinExistence type="predicted"/>
<dbReference type="SUPFAM" id="SSF53335">
    <property type="entry name" value="S-adenosyl-L-methionine-dependent methyltransferases"/>
    <property type="match status" value="1"/>
</dbReference>
<dbReference type="PANTHER" id="PTHR43861:SF1">
    <property type="entry name" value="TRANS-ACONITATE 2-METHYLTRANSFERASE"/>
    <property type="match status" value="1"/>
</dbReference>
<sequence>MSNTHWDPARYGLFGNERQRPAIDLIARLPKAVDGFSPRHIVDLGCGPGNVTALLAAAYPGTATDDVKIVGVDSSDEMIDTAQKRDENIDWQKSDIASWEPEEKVDLLFSNAALHWVPDHSKLFPRLLSFVRPGGLLAIQVPNNFLAPSHQLIGEAGLDWPKEVAKAMHAARIMRPGDYFDAMAPECDDIDLWQTQYCHVLTGEDPVHNWVSSTTLRPIMAALPDDEARAKFTEKYKARLSQVYPPRDDGRTLFPFNRLFMIVRKRPA</sequence>
<keyword evidence="1" id="KW-0808">Transferase</keyword>
<dbReference type="PANTHER" id="PTHR43861">
    <property type="entry name" value="TRANS-ACONITATE 2-METHYLTRANSFERASE-RELATED"/>
    <property type="match status" value="1"/>
</dbReference>
<evidence type="ECO:0000313" key="1">
    <source>
        <dbReference type="EMBL" id="PKR57879.1"/>
    </source>
</evidence>
<organism evidence="1 2">
    <name type="scientific">Thalassospira lohafexi</name>
    <dbReference type="NCBI Taxonomy" id="744227"/>
    <lineage>
        <taxon>Bacteria</taxon>
        <taxon>Pseudomonadati</taxon>
        <taxon>Pseudomonadota</taxon>
        <taxon>Alphaproteobacteria</taxon>
        <taxon>Rhodospirillales</taxon>
        <taxon>Thalassospiraceae</taxon>
        <taxon>Thalassospira</taxon>
    </lineage>
</organism>
<gene>
    <name evidence="1" type="ORF">COO92_14030</name>
</gene>